<dbReference type="GO" id="GO:0004134">
    <property type="term" value="F:4-alpha-glucanotransferase activity"/>
    <property type="evidence" value="ECO:0007669"/>
    <property type="project" value="UniProtKB-EC"/>
</dbReference>
<keyword evidence="7" id="KW-0808">Transferase</keyword>
<dbReference type="InterPro" id="IPR013784">
    <property type="entry name" value="Carb-bd-like_fold"/>
</dbReference>
<evidence type="ECO:0000256" key="8">
    <source>
        <dbReference type="ARBA" id="ARBA00023277"/>
    </source>
</evidence>
<evidence type="ECO:0000256" key="5">
    <source>
        <dbReference type="ARBA" id="ARBA00022490"/>
    </source>
</evidence>
<feature type="domain" description="CBM20" evidence="11">
    <location>
        <begin position="10"/>
        <end position="119"/>
    </location>
</feature>
<dbReference type="AlphaFoldDB" id="V7CV19"/>
<evidence type="ECO:0000256" key="3">
    <source>
        <dbReference type="ARBA" id="ARBA00005684"/>
    </source>
</evidence>
<dbReference type="InterPro" id="IPR017853">
    <property type="entry name" value="GH"/>
</dbReference>
<dbReference type="SMART" id="SM01065">
    <property type="entry name" value="CBM_2"/>
    <property type="match status" value="2"/>
</dbReference>
<dbReference type="Proteomes" id="UP000000226">
    <property type="component" value="Chromosome 1"/>
</dbReference>
<dbReference type="InterPro" id="IPR013783">
    <property type="entry name" value="Ig-like_fold"/>
</dbReference>
<dbReference type="SMR" id="V7CV19"/>
<dbReference type="STRING" id="3885.V7CV19"/>
<keyword evidence="5" id="KW-0963">Cytoplasm</keyword>
<evidence type="ECO:0000256" key="6">
    <source>
        <dbReference type="ARBA" id="ARBA00022676"/>
    </source>
</evidence>
<comment type="similarity">
    <text evidence="3">Belongs to the disproportionating enzyme family.</text>
</comment>
<dbReference type="Pfam" id="PF02446">
    <property type="entry name" value="Glyco_hydro_77"/>
    <property type="match status" value="1"/>
</dbReference>
<protein>
    <recommendedName>
        <fullName evidence="4">4-alpha-glucanotransferase</fullName>
        <ecNumber evidence="4">2.4.1.25</ecNumber>
    </recommendedName>
    <alternativeName>
        <fullName evidence="9">Amylomaltase</fullName>
    </alternativeName>
    <alternativeName>
        <fullName evidence="10">Disproportionating enzyme</fullName>
    </alternativeName>
</protein>
<dbReference type="EMBL" id="CM002288">
    <property type="protein sequence ID" value="ESW34022.1"/>
    <property type="molecule type" value="Genomic_DNA"/>
</dbReference>
<reference evidence="13" key="1">
    <citation type="journal article" date="2014" name="Nat. Genet.">
        <title>A reference genome for common bean and genome-wide analysis of dual domestications.</title>
        <authorList>
            <person name="Schmutz J."/>
            <person name="McClean P.E."/>
            <person name="Mamidi S."/>
            <person name="Wu G.A."/>
            <person name="Cannon S.B."/>
            <person name="Grimwood J."/>
            <person name="Jenkins J."/>
            <person name="Shu S."/>
            <person name="Song Q."/>
            <person name="Chavarro C."/>
            <person name="Torres-Torres M."/>
            <person name="Geffroy V."/>
            <person name="Moghaddam S.M."/>
            <person name="Gao D."/>
            <person name="Abernathy B."/>
            <person name="Barry K."/>
            <person name="Blair M."/>
            <person name="Brick M.A."/>
            <person name="Chovatia M."/>
            <person name="Gepts P."/>
            <person name="Goodstein D.M."/>
            <person name="Gonzales M."/>
            <person name="Hellsten U."/>
            <person name="Hyten D.L."/>
            <person name="Jia G."/>
            <person name="Kelly J.D."/>
            <person name="Kudrna D."/>
            <person name="Lee R."/>
            <person name="Richard M.M."/>
            <person name="Miklas P.N."/>
            <person name="Osorno J.M."/>
            <person name="Rodrigues J."/>
            <person name="Thareau V."/>
            <person name="Urrea C.A."/>
            <person name="Wang M."/>
            <person name="Yu Y."/>
            <person name="Zhang M."/>
            <person name="Wing R.A."/>
            <person name="Cregan P.B."/>
            <person name="Rokhsar D.S."/>
            <person name="Jackson S.A."/>
        </authorList>
    </citation>
    <scope>NUCLEOTIDE SEQUENCE [LARGE SCALE GENOMIC DNA]</scope>
    <source>
        <strain evidence="13">cv. G19833</strain>
    </source>
</reference>
<dbReference type="GO" id="GO:2001070">
    <property type="term" value="F:starch binding"/>
    <property type="evidence" value="ECO:0007669"/>
    <property type="project" value="InterPro"/>
</dbReference>
<accession>V7CV19</accession>
<comment type="catalytic activity">
    <reaction evidence="1">
        <text>Transfers a segment of a (1-&gt;4)-alpha-D-glucan to a new position in an acceptor, which may be glucose or a (1-&gt;4)-alpha-D-glucan.</text>
        <dbReference type="EC" id="2.4.1.25"/>
    </reaction>
</comment>
<dbReference type="PANTHER" id="PTHR32518">
    <property type="match status" value="1"/>
</dbReference>
<dbReference type="InterPro" id="IPR002044">
    <property type="entry name" value="CBM20"/>
</dbReference>
<evidence type="ECO:0000256" key="10">
    <source>
        <dbReference type="ARBA" id="ARBA00031501"/>
    </source>
</evidence>
<dbReference type="Gene3D" id="2.60.40.10">
    <property type="entry name" value="Immunoglobulins"/>
    <property type="match status" value="2"/>
</dbReference>
<dbReference type="eggNOG" id="ENOG502QR3V">
    <property type="taxonomic scope" value="Eukaryota"/>
</dbReference>
<dbReference type="Gramene" id="ESW34022">
    <property type="protein sequence ID" value="ESW34022"/>
    <property type="gene ID" value="PHAVU_001G117500g"/>
</dbReference>
<evidence type="ECO:0000256" key="9">
    <source>
        <dbReference type="ARBA" id="ARBA00031423"/>
    </source>
</evidence>
<evidence type="ECO:0000259" key="11">
    <source>
        <dbReference type="PROSITE" id="PS51166"/>
    </source>
</evidence>
<evidence type="ECO:0000313" key="13">
    <source>
        <dbReference type="Proteomes" id="UP000000226"/>
    </source>
</evidence>
<keyword evidence="13" id="KW-1185">Reference proteome</keyword>
<name>V7CV19_PHAVU</name>
<evidence type="ECO:0000256" key="7">
    <source>
        <dbReference type="ARBA" id="ARBA00022679"/>
    </source>
</evidence>
<dbReference type="OrthoDB" id="6123450at2759"/>
<organism evidence="12 13">
    <name type="scientific">Phaseolus vulgaris</name>
    <name type="common">Kidney bean</name>
    <name type="synonym">French bean</name>
    <dbReference type="NCBI Taxonomy" id="3885"/>
    <lineage>
        <taxon>Eukaryota</taxon>
        <taxon>Viridiplantae</taxon>
        <taxon>Streptophyta</taxon>
        <taxon>Embryophyta</taxon>
        <taxon>Tracheophyta</taxon>
        <taxon>Spermatophyta</taxon>
        <taxon>Magnoliopsida</taxon>
        <taxon>eudicotyledons</taxon>
        <taxon>Gunneridae</taxon>
        <taxon>Pentapetalae</taxon>
        <taxon>rosids</taxon>
        <taxon>fabids</taxon>
        <taxon>Fabales</taxon>
        <taxon>Fabaceae</taxon>
        <taxon>Papilionoideae</taxon>
        <taxon>50 kb inversion clade</taxon>
        <taxon>NPAAA clade</taxon>
        <taxon>indigoferoid/millettioid clade</taxon>
        <taxon>Phaseoleae</taxon>
        <taxon>Phaseolus</taxon>
    </lineage>
</organism>
<dbReference type="EC" id="2.4.1.25" evidence="4"/>
<evidence type="ECO:0000256" key="4">
    <source>
        <dbReference type="ARBA" id="ARBA00012560"/>
    </source>
</evidence>
<sequence>MVNPGLFSGNKSVNSVKVSFRIPYFTQWGQSLLVCGSVPVLGAWNVKRGVLLSVIHQGSELIWGGSTTVPRGFQCQYSYYVVDDKKNVLRWETGKKRELIIPEGVQSGQEIVFRDLWQAASDALPFRSAFKDVIFRESWDLSDTTAGVNHINFEPEREAVLVQFKISCPNVEKDSSIYVIGSNTKLGQWKAEKGLKLSYFGESVWKAECVMQRSDFPLRYRYGKYDRNGKFSIETGSNREVSTNSSTNDVKYIFLSDGMLRETPWRGAGVAIPMFSVRSESDLGVGEFLDLKLLVDWAVASGFHLVQLLPINDTSVHGMWWDSYPYRYGSFKIIVEIR</sequence>
<evidence type="ECO:0000256" key="1">
    <source>
        <dbReference type="ARBA" id="ARBA00000439"/>
    </source>
</evidence>
<feature type="domain" description="CBM20" evidence="11">
    <location>
        <begin position="154"/>
        <end position="267"/>
    </location>
</feature>
<dbReference type="GO" id="GO:0005737">
    <property type="term" value="C:cytoplasm"/>
    <property type="evidence" value="ECO:0007669"/>
    <property type="project" value="UniProtKB-SubCell"/>
</dbReference>
<gene>
    <name evidence="12" type="ORF">PHAVU_001G117500g</name>
</gene>
<dbReference type="CDD" id="cd05816">
    <property type="entry name" value="CBM20_DPE2_repeat2"/>
    <property type="match status" value="1"/>
</dbReference>
<dbReference type="SUPFAM" id="SSF51445">
    <property type="entry name" value="(Trans)glycosidases"/>
    <property type="match status" value="1"/>
</dbReference>
<dbReference type="OMA" id="IVQFRIC"/>
<dbReference type="PROSITE" id="PS51166">
    <property type="entry name" value="CBM20"/>
    <property type="match status" value="2"/>
</dbReference>
<dbReference type="PANTHER" id="PTHR32518:SF3">
    <property type="entry name" value="4-ALPHA-GLUCANOTRANSFERASE"/>
    <property type="match status" value="1"/>
</dbReference>
<evidence type="ECO:0000256" key="2">
    <source>
        <dbReference type="ARBA" id="ARBA00004496"/>
    </source>
</evidence>
<dbReference type="InterPro" id="IPR003385">
    <property type="entry name" value="Glyco_hydro_77"/>
</dbReference>
<keyword evidence="6" id="KW-0328">Glycosyltransferase</keyword>
<dbReference type="GO" id="GO:0005975">
    <property type="term" value="P:carbohydrate metabolic process"/>
    <property type="evidence" value="ECO:0007669"/>
    <property type="project" value="InterPro"/>
</dbReference>
<keyword evidence="8" id="KW-0119">Carbohydrate metabolism</keyword>
<dbReference type="Gene3D" id="3.20.20.80">
    <property type="entry name" value="Glycosidases"/>
    <property type="match status" value="1"/>
</dbReference>
<evidence type="ECO:0000313" key="12">
    <source>
        <dbReference type="EMBL" id="ESW34022.1"/>
    </source>
</evidence>
<dbReference type="InterPro" id="IPR034841">
    <property type="entry name" value="CBM20_DPE2_2"/>
</dbReference>
<comment type="subcellular location">
    <subcellularLocation>
        <location evidence="2">Cytoplasm</location>
    </subcellularLocation>
</comment>
<dbReference type="Pfam" id="PF00686">
    <property type="entry name" value="CBM_20"/>
    <property type="match status" value="2"/>
</dbReference>
<proteinExistence type="inferred from homology"/>
<dbReference type="SUPFAM" id="SSF49452">
    <property type="entry name" value="Starch-binding domain-like"/>
    <property type="match status" value="2"/>
</dbReference>